<comment type="caution">
    <text evidence="6">The sequence shown here is derived from an EMBL/GenBank/DDBJ whole genome shotgun (WGS) entry which is preliminary data.</text>
</comment>
<sequence length="317" mass="33967">MPELELVDLDKSYGEIHALRDMSLTVGSGEIFGFVGSNGAGKTTAMRIAVGVLAADAGTVRWAGQPVGLAVSSRIGYMPEERGLYPRMRVGSQLRYLARLHGRSPAQAEEAVQRWTHVLGISSRLDDEVQKLSLGNQQRVQLCAALVFEPDILILDEPFSGLDPVAVDVMSQVLRERADAGVPVLFSSHQLDLVERLCDRVGIIKDGSMVAVGSIDELRGRGGLRWQVEGPAADTGWPERVPGARVLSSRGSLTVVEVDRPGQADDAGQELLQAALAVGPVDAFGPVRPHLVELYRHAVSDSGGPPTGDRVDEGARR</sequence>
<evidence type="ECO:0000259" key="5">
    <source>
        <dbReference type="PROSITE" id="PS50893"/>
    </source>
</evidence>
<feature type="domain" description="ABC transporter" evidence="5">
    <location>
        <begin position="4"/>
        <end position="231"/>
    </location>
</feature>
<accession>A0ABP8KMV8</accession>
<dbReference type="RefSeq" id="WP_345207460.1">
    <property type="nucleotide sequence ID" value="NZ_BAABGM010000020.1"/>
</dbReference>
<dbReference type="InterPro" id="IPR003439">
    <property type="entry name" value="ABC_transporter-like_ATP-bd"/>
</dbReference>
<dbReference type="PANTHER" id="PTHR42939:SF1">
    <property type="entry name" value="ABC TRANSPORTER ATP-BINDING PROTEIN ALBC-RELATED"/>
    <property type="match status" value="1"/>
</dbReference>
<gene>
    <name evidence="6" type="ORF">GCM10023168_30120</name>
</gene>
<proteinExistence type="predicted"/>
<dbReference type="InterPro" id="IPR051782">
    <property type="entry name" value="ABC_Transporter_VariousFunc"/>
</dbReference>
<evidence type="ECO:0000256" key="2">
    <source>
        <dbReference type="ARBA" id="ARBA00022741"/>
    </source>
</evidence>
<dbReference type="InterPro" id="IPR017871">
    <property type="entry name" value="ABC_transporter-like_CS"/>
</dbReference>
<dbReference type="Gene3D" id="3.40.50.300">
    <property type="entry name" value="P-loop containing nucleotide triphosphate hydrolases"/>
    <property type="match status" value="1"/>
</dbReference>
<dbReference type="PROSITE" id="PS50893">
    <property type="entry name" value="ABC_TRANSPORTER_2"/>
    <property type="match status" value="1"/>
</dbReference>
<evidence type="ECO:0000313" key="6">
    <source>
        <dbReference type="EMBL" id="GAA4410428.1"/>
    </source>
</evidence>
<reference evidence="7" key="1">
    <citation type="journal article" date="2019" name="Int. J. Syst. Evol. Microbiol.">
        <title>The Global Catalogue of Microorganisms (GCM) 10K type strain sequencing project: providing services to taxonomists for standard genome sequencing and annotation.</title>
        <authorList>
            <consortium name="The Broad Institute Genomics Platform"/>
            <consortium name="The Broad Institute Genome Sequencing Center for Infectious Disease"/>
            <person name="Wu L."/>
            <person name="Ma J."/>
        </authorList>
    </citation>
    <scope>NUCLEOTIDE SEQUENCE [LARGE SCALE GENOMIC DNA]</scope>
    <source>
        <strain evidence="7">JCM 17809</strain>
    </source>
</reference>
<protein>
    <submittedName>
        <fullName evidence="6">ATP-binding cassette domain-containing protein</fullName>
    </submittedName>
</protein>
<dbReference type="EMBL" id="BAABGM010000020">
    <property type="protein sequence ID" value="GAA4410428.1"/>
    <property type="molecule type" value="Genomic_DNA"/>
</dbReference>
<dbReference type="InterPro" id="IPR003593">
    <property type="entry name" value="AAA+_ATPase"/>
</dbReference>
<dbReference type="PROSITE" id="PS00211">
    <property type="entry name" value="ABC_TRANSPORTER_1"/>
    <property type="match status" value="1"/>
</dbReference>
<evidence type="ECO:0000313" key="7">
    <source>
        <dbReference type="Proteomes" id="UP001500945"/>
    </source>
</evidence>
<dbReference type="PANTHER" id="PTHR42939">
    <property type="entry name" value="ABC TRANSPORTER ATP-BINDING PROTEIN ALBC-RELATED"/>
    <property type="match status" value="1"/>
</dbReference>
<feature type="region of interest" description="Disordered" evidence="4">
    <location>
        <begin position="298"/>
        <end position="317"/>
    </location>
</feature>
<keyword evidence="1" id="KW-0813">Transport</keyword>
<keyword evidence="3 6" id="KW-0067">ATP-binding</keyword>
<keyword evidence="2" id="KW-0547">Nucleotide-binding</keyword>
<dbReference type="InterPro" id="IPR027417">
    <property type="entry name" value="P-loop_NTPase"/>
</dbReference>
<evidence type="ECO:0000256" key="4">
    <source>
        <dbReference type="SAM" id="MobiDB-lite"/>
    </source>
</evidence>
<dbReference type="Proteomes" id="UP001500945">
    <property type="component" value="Unassembled WGS sequence"/>
</dbReference>
<evidence type="ECO:0000256" key="1">
    <source>
        <dbReference type="ARBA" id="ARBA00022448"/>
    </source>
</evidence>
<evidence type="ECO:0000256" key="3">
    <source>
        <dbReference type="ARBA" id="ARBA00022840"/>
    </source>
</evidence>
<dbReference type="SUPFAM" id="SSF52540">
    <property type="entry name" value="P-loop containing nucleoside triphosphate hydrolases"/>
    <property type="match status" value="1"/>
</dbReference>
<dbReference type="GO" id="GO:0005524">
    <property type="term" value="F:ATP binding"/>
    <property type="evidence" value="ECO:0007669"/>
    <property type="project" value="UniProtKB-KW"/>
</dbReference>
<dbReference type="Pfam" id="PF00005">
    <property type="entry name" value="ABC_tran"/>
    <property type="match status" value="1"/>
</dbReference>
<keyword evidence="7" id="KW-1185">Reference proteome</keyword>
<organism evidence="6 7">
    <name type="scientific">Fodinibacter luteus</name>
    <dbReference type="NCBI Taxonomy" id="552064"/>
    <lineage>
        <taxon>Bacteria</taxon>
        <taxon>Bacillati</taxon>
        <taxon>Actinomycetota</taxon>
        <taxon>Actinomycetes</taxon>
        <taxon>Micrococcales</taxon>
        <taxon>Intrasporangiaceae</taxon>
        <taxon>Fodinibacter (ex Wang et al. 2009)</taxon>
    </lineage>
</organism>
<dbReference type="SMART" id="SM00382">
    <property type="entry name" value="AAA"/>
    <property type="match status" value="1"/>
</dbReference>
<name>A0ABP8KMV8_9MICO</name>